<reference evidence="2 3" key="1">
    <citation type="journal article" date="2012" name="J. Bacteriol.">
        <title>Draft Genome Sequence of Plant Growth-Promoting Rhizobium Mesorhizobium amorphae, Isolated from Zinc-Lead Mine Tailings.</title>
        <authorList>
            <person name="Hao X."/>
            <person name="Lin Y."/>
            <person name="Johnstone L."/>
            <person name="Baltrus D.A."/>
            <person name="Miller S.J."/>
            <person name="Wei G."/>
            <person name="Rensing C."/>
        </authorList>
    </citation>
    <scope>NUCLEOTIDE SEQUENCE [LARGE SCALE GENOMIC DNA]</scope>
    <source>
        <strain evidence="2 3">CCNWGS0123</strain>
    </source>
</reference>
<feature type="transmembrane region" description="Helical" evidence="1">
    <location>
        <begin position="44"/>
        <end position="64"/>
    </location>
</feature>
<gene>
    <name evidence="2" type="ORF">MEA186_24110</name>
</gene>
<dbReference type="InterPro" id="IPR011990">
    <property type="entry name" value="TPR-like_helical_dom_sf"/>
</dbReference>
<evidence type="ECO:0000313" key="3">
    <source>
        <dbReference type="Proteomes" id="UP000002949"/>
    </source>
</evidence>
<keyword evidence="1" id="KW-1133">Transmembrane helix</keyword>
<organism evidence="2 3">
    <name type="scientific">Mesorhizobium amorphae CCNWGS0123</name>
    <dbReference type="NCBI Taxonomy" id="1082933"/>
    <lineage>
        <taxon>Bacteria</taxon>
        <taxon>Pseudomonadati</taxon>
        <taxon>Pseudomonadota</taxon>
        <taxon>Alphaproteobacteria</taxon>
        <taxon>Hyphomicrobiales</taxon>
        <taxon>Phyllobacteriaceae</taxon>
        <taxon>Mesorhizobium</taxon>
    </lineage>
</organism>
<name>G6YFR8_9HYPH</name>
<keyword evidence="1" id="KW-0472">Membrane</keyword>
<keyword evidence="1" id="KW-0812">Transmembrane</keyword>
<evidence type="ECO:0000256" key="1">
    <source>
        <dbReference type="SAM" id="Phobius"/>
    </source>
</evidence>
<dbReference type="EMBL" id="AGSN01000164">
    <property type="protein sequence ID" value="EHH09425.1"/>
    <property type="molecule type" value="Genomic_DNA"/>
</dbReference>
<feature type="transmembrane region" description="Helical" evidence="1">
    <location>
        <begin position="189"/>
        <end position="210"/>
    </location>
</feature>
<feature type="transmembrane region" description="Helical" evidence="1">
    <location>
        <begin position="98"/>
        <end position="120"/>
    </location>
</feature>
<dbReference type="Gene3D" id="1.25.40.10">
    <property type="entry name" value="Tetratricopeptide repeat domain"/>
    <property type="match status" value="1"/>
</dbReference>
<evidence type="ECO:0000313" key="2">
    <source>
        <dbReference type="EMBL" id="EHH09425.1"/>
    </source>
</evidence>
<dbReference type="RefSeq" id="WP_006204526.1">
    <property type="nucleotide sequence ID" value="NZ_AGSN01000164.1"/>
</dbReference>
<feature type="transmembrane region" description="Helical" evidence="1">
    <location>
        <begin position="126"/>
        <end position="146"/>
    </location>
</feature>
<dbReference type="AlphaFoldDB" id="G6YFR8"/>
<keyword evidence="3" id="KW-1185">Reference proteome</keyword>
<evidence type="ECO:0008006" key="4">
    <source>
        <dbReference type="Google" id="ProtNLM"/>
    </source>
</evidence>
<proteinExistence type="predicted"/>
<sequence length="453" mass="49304">MGIDRDPYAWIDDFSIVLRRDAIRRKAGDPAFEFYTGSKITASFWLAIVSCIAGMLGGLLPSHILWSSFIYPAAWLVVVVGVGFAVTLLTIRLAGRSIVFLAGWCIFWGILTGTVAMWGAQLSSAGWAYGIAGGIGFLVGITEGLLEHADLEGHDSLYMTGTILAPTSICLAVWFNRQDLVGFGGFQQAALTGAIAASLFLGPVMALYMAKWKSRSAIFRRASVYLHHDDFVAEGIRLLNIAIRLTPDDAVLFDRRALAHALHGDAASAEADWHQHKVLKKESLAPEISRGWLHLRHGSPELAATAFDKALSGKARPASAIVGRSICALRLDQPQQAIDMLGRLPKGERDARSLTYLAQAHFMLGHWQDAIGVATDAIEELDSPYGLTWLVCAEANLELGNNDQAILGFNRALERDQELGIEERALEGLEKVDGPVFEEDELEDFEKALSSGS</sequence>
<dbReference type="PATRIC" id="fig|1082933.3.peg.4683"/>
<feature type="transmembrane region" description="Helical" evidence="1">
    <location>
        <begin position="70"/>
        <end position="91"/>
    </location>
</feature>
<feature type="transmembrane region" description="Helical" evidence="1">
    <location>
        <begin position="158"/>
        <end position="177"/>
    </location>
</feature>
<dbReference type="SUPFAM" id="SSF48452">
    <property type="entry name" value="TPR-like"/>
    <property type="match status" value="1"/>
</dbReference>
<dbReference type="Proteomes" id="UP000002949">
    <property type="component" value="Unassembled WGS sequence"/>
</dbReference>
<dbReference type="KEGG" id="mamo:A6B35_05285"/>
<dbReference type="STRING" id="1082933.A6B35_05285"/>
<accession>G6YFR8</accession>
<protein>
    <recommendedName>
        <fullName evidence="4">Tetratricopeptide repeat protein</fullName>
    </recommendedName>
</protein>